<dbReference type="Gene3D" id="3.40.50.2000">
    <property type="entry name" value="Glycogen Phosphorylase B"/>
    <property type="match status" value="2"/>
</dbReference>
<keyword evidence="3 7" id="KW-0808">Transferase</keyword>
<dbReference type="Pfam" id="PF00534">
    <property type="entry name" value="Glycos_transf_1"/>
    <property type="match status" value="1"/>
</dbReference>
<dbReference type="EMBL" id="ONZG01000020">
    <property type="protein sequence ID" value="SPJ31343.1"/>
    <property type="molecule type" value="Genomic_DNA"/>
</dbReference>
<accession>A0A2R8CFW4</accession>
<dbReference type="InterPro" id="IPR050834">
    <property type="entry name" value="Glycosyltransf_2"/>
</dbReference>
<dbReference type="Pfam" id="PF13439">
    <property type="entry name" value="Glyco_transf_4"/>
    <property type="match status" value="1"/>
</dbReference>
<dbReference type="CDD" id="cd03801">
    <property type="entry name" value="GT4_PimA-like"/>
    <property type="match status" value="1"/>
</dbReference>
<protein>
    <submittedName>
        <fullName evidence="7">Glycosyltransferase EpsH</fullName>
        <ecNumber evidence="7">2.4.-.-</ecNumber>
    </submittedName>
</protein>
<sequence>MLHHLKFLRRTRCRPLFFDAQWYLDRYGDVAAAGLDPLQHYLRWGRDEGRLPCLMMAAWRERDVRWGLSEADHDTLDALARNTAGDIPRADQVWATLACARLQARNGNWGDAQALLRGLDPDREILRGFCLPDPALLSIEADVMAGDLAAARQMLTQARALFGLLPDLTLAEANILAIGAGHGTAWTQVLAPLYRRAGKISVAVDPAHPDQPAFDGLRPAGSVRPNRRGPLVSVIVPAYNAETTLATTLRSLRDQSWGNLEILVVDNGSTDRTAEIARIATRQDPRIRLLDGHAEPGTYGARNLGMAQASGAFVTVLDADDWAHPDRIAQQARALTGARAPVASLAHWVRTTPDLRFTRWWREEGLTHPDISSLMIRAEAREALGFWDRARAAADTEYHLRLQARFGPKSLIEVLPGIPLSFGRVRPQSLTQARETGIGSHLFGARRDYQLAGQRWHLRMQDRGDLPLPQYPKERPYQIPAALALPATNDPPPRADDAEWLATSGIYEDSWYMQNYPDLRIRETDGHLHYATTGEAEDRDPGPGFSTSGYRMAYGPFSGSPLRHYLQEGRAQGLSPLPIFEGALPPPAAGRHVLVFGHQARSHVFGAERCLIDLLERLYAAGMTPSVVLPQIQNPDYLETLKARAYQVHVRPYGWIFGNVPPHPATVAGLAELIRSSKAVEIHQNTAVMDAPLRAARQVGIPSMVHVHELPAQDPRLCMDLGCSAEELRHHLLRHADRFSANSQAVAEWLGLPAGQIALLPNRINPDLQTLPFAPADPPRVALIGSLIAKKGVRDFAEVARQFARMGGEAQFLLIGPETPDLKRLGDLPANIRHAGYVPDPVAAMRQADIVLSLSHFAESFGLTVLEAMAAGRPVICYDRGTPPTLLGEAGAGFVTAADDTAAVAKALCALIADDRRLEAASKAARARAAMLIDGAETASLAALEPPSIT</sequence>
<evidence type="ECO:0000256" key="1">
    <source>
        <dbReference type="ARBA" id="ARBA00006739"/>
    </source>
</evidence>
<evidence type="ECO:0000256" key="2">
    <source>
        <dbReference type="ARBA" id="ARBA00022676"/>
    </source>
</evidence>
<dbReference type="InterPro" id="IPR029044">
    <property type="entry name" value="Nucleotide-diphossugar_trans"/>
</dbReference>
<dbReference type="InterPro" id="IPR028098">
    <property type="entry name" value="Glyco_trans_4-like_N"/>
</dbReference>
<dbReference type="OrthoDB" id="7527830at2"/>
<proteinExistence type="inferred from homology"/>
<evidence type="ECO:0000259" key="6">
    <source>
        <dbReference type="Pfam" id="PF13439"/>
    </source>
</evidence>
<feature type="domain" description="Glycosyltransferase 2-like" evidence="5">
    <location>
        <begin position="233"/>
        <end position="345"/>
    </location>
</feature>
<keyword evidence="8" id="KW-1185">Reference proteome</keyword>
<dbReference type="SUPFAM" id="SSF53448">
    <property type="entry name" value="Nucleotide-diphospho-sugar transferases"/>
    <property type="match status" value="1"/>
</dbReference>
<feature type="domain" description="Glycosyltransferase subfamily 4-like N-terminal" evidence="6">
    <location>
        <begin position="606"/>
        <end position="767"/>
    </location>
</feature>
<dbReference type="GO" id="GO:0016757">
    <property type="term" value="F:glycosyltransferase activity"/>
    <property type="evidence" value="ECO:0007669"/>
    <property type="project" value="UniProtKB-KW"/>
</dbReference>
<evidence type="ECO:0000313" key="7">
    <source>
        <dbReference type="EMBL" id="SPJ31343.1"/>
    </source>
</evidence>
<comment type="similarity">
    <text evidence="1">Belongs to the glycosyltransferase 2 family.</text>
</comment>
<reference evidence="8" key="1">
    <citation type="submission" date="2018-03" db="EMBL/GenBank/DDBJ databases">
        <authorList>
            <person name="Rodrigo-Torres L."/>
            <person name="Arahal R. D."/>
            <person name="Lucena T."/>
        </authorList>
    </citation>
    <scope>NUCLEOTIDE SEQUENCE [LARGE SCALE GENOMIC DNA]</scope>
    <source>
        <strain evidence="8">CECT 7615</strain>
    </source>
</reference>
<dbReference type="AlphaFoldDB" id="A0A2R8CFW4"/>
<name>A0A2R8CFW4_9RHOB</name>
<dbReference type="CDD" id="cd00761">
    <property type="entry name" value="Glyco_tranf_GTA_type"/>
    <property type="match status" value="1"/>
</dbReference>
<dbReference type="PANTHER" id="PTHR43685:SF5">
    <property type="entry name" value="GLYCOSYLTRANSFERASE EPSE-RELATED"/>
    <property type="match status" value="1"/>
</dbReference>
<dbReference type="Proteomes" id="UP000244898">
    <property type="component" value="Unassembled WGS sequence"/>
</dbReference>
<dbReference type="SUPFAM" id="SSF53756">
    <property type="entry name" value="UDP-Glycosyltransferase/glycogen phosphorylase"/>
    <property type="match status" value="1"/>
</dbReference>
<evidence type="ECO:0000259" key="4">
    <source>
        <dbReference type="Pfam" id="PF00534"/>
    </source>
</evidence>
<organism evidence="7 8">
    <name type="scientific">Falsiruegeria mediterranea M17</name>
    <dbReference type="NCBI Taxonomy" id="1200281"/>
    <lineage>
        <taxon>Bacteria</taxon>
        <taxon>Pseudomonadati</taxon>
        <taxon>Pseudomonadota</taxon>
        <taxon>Alphaproteobacteria</taxon>
        <taxon>Rhodobacterales</taxon>
        <taxon>Roseobacteraceae</taxon>
        <taxon>Falsiruegeria</taxon>
    </lineage>
</organism>
<keyword evidence="2 7" id="KW-0328">Glycosyltransferase</keyword>
<dbReference type="EC" id="2.4.-.-" evidence="7"/>
<gene>
    <name evidence="7" type="primary">epsH</name>
    <name evidence="7" type="ORF">TRM7615_04886</name>
</gene>
<dbReference type="Pfam" id="PF00535">
    <property type="entry name" value="Glycos_transf_2"/>
    <property type="match status" value="1"/>
</dbReference>
<evidence type="ECO:0000313" key="8">
    <source>
        <dbReference type="Proteomes" id="UP000244898"/>
    </source>
</evidence>
<feature type="domain" description="Glycosyl transferase family 1" evidence="4">
    <location>
        <begin position="775"/>
        <end position="927"/>
    </location>
</feature>
<dbReference type="InterPro" id="IPR001173">
    <property type="entry name" value="Glyco_trans_2-like"/>
</dbReference>
<evidence type="ECO:0000259" key="5">
    <source>
        <dbReference type="Pfam" id="PF00535"/>
    </source>
</evidence>
<dbReference type="InterPro" id="IPR001296">
    <property type="entry name" value="Glyco_trans_1"/>
</dbReference>
<evidence type="ECO:0000256" key="3">
    <source>
        <dbReference type="ARBA" id="ARBA00022679"/>
    </source>
</evidence>
<dbReference type="Gene3D" id="3.90.550.10">
    <property type="entry name" value="Spore Coat Polysaccharide Biosynthesis Protein SpsA, Chain A"/>
    <property type="match status" value="1"/>
</dbReference>
<dbReference type="PANTHER" id="PTHR43685">
    <property type="entry name" value="GLYCOSYLTRANSFERASE"/>
    <property type="match status" value="1"/>
</dbReference>